<dbReference type="Proteomes" id="UP000019471">
    <property type="component" value="Unassembled WGS sequence"/>
</dbReference>
<feature type="transmembrane region" description="Helical" evidence="8">
    <location>
        <begin position="283"/>
        <end position="302"/>
    </location>
</feature>
<dbReference type="Pfam" id="PF07779">
    <property type="entry name" value="Cas1_AcylT"/>
    <property type="match status" value="1"/>
</dbReference>
<dbReference type="HOGENOM" id="CLU_008003_0_1_1"/>
<organism evidence="10 11">
    <name type="scientific">Cladophialophora psammophila CBS 110553</name>
    <dbReference type="NCBI Taxonomy" id="1182543"/>
    <lineage>
        <taxon>Eukaryota</taxon>
        <taxon>Fungi</taxon>
        <taxon>Dikarya</taxon>
        <taxon>Ascomycota</taxon>
        <taxon>Pezizomycotina</taxon>
        <taxon>Eurotiomycetes</taxon>
        <taxon>Chaetothyriomycetidae</taxon>
        <taxon>Chaetothyriales</taxon>
        <taxon>Herpotrichiellaceae</taxon>
        <taxon>Cladophialophora</taxon>
    </lineage>
</organism>
<sequence>MLQPYDSTKLESCLSVQHLIFFGGAKARQLFWTVAAKLDRHQAQNASQGLENSLEGATTFKSAGAGIIHVWDPAFNSTRHALLGTRPTDNDEAPADYPWMMDDIHFFFDEDGVHLTDEAAPFHADLVLNYFCNKFVGVPSKFSQAYCCAPYVGPNVVQKMLLFMGSCGIVHHLLSLFVCRRHATSHENDWLSFPETPRVAGAIATISVAVLYCFVADRTALFDKAPKLLELGKFMCFTGLALLAGLVTFKPSQAQHETADDCMTALPNYRRVLSRQQTEEWKGWMQIVILLYHYFGLSKVLWVYQFVRLLVASYLFMTGFGHTAYFITTNDFTFRRVASVLLRTNLLNILLAFVMGTRYDLYYFPVLTSLWFLIVWATVPRTVAPGVDMHWFLRRTVISATLVRLILGANNIIEPALNALGSLGLGLPEIDGRELFFRFGLDAYIVFVGMITAVLYARYDTWHGLQSHKTAGTLIHWSQLASRLTTPGAASVMLAYLIFCGAFPDKFRYNEWHPFVSPLPVLAFIVLRNSTRKLSASHSRLFAWFGRCSLETFVFQYHTLLAADSRGLLRPRLAACKLIGRQTCRGVFEMLETAIMVAVFLWMSAATANALSIITKSLVGLGAKALVAFVGLWILNLAWSSSAAGTA</sequence>
<keyword evidence="7" id="KW-0325">Glycoprotein</keyword>
<dbReference type="GO" id="GO:0016740">
    <property type="term" value="F:transferase activity"/>
    <property type="evidence" value="ECO:0007669"/>
    <property type="project" value="UniProtKB-KW"/>
</dbReference>
<dbReference type="InterPro" id="IPR012419">
    <property type="entry name" value="Cas1_AcylTrans_dom"/>
</dbReference>
<feature type="domain" description="Cas1p 10 TM acyl transferase" evidence="9">
    <location>
        <begin position="142"/>
        <end position="625"/>
    </location>
</feature>
<reference evidence="10 11" key="1">
    <citation type="submission" date="2013-03" db="EMBL/GenBank/DDBJ databases">
        <title>The Genome Sequence of Cladophialophora psammophila CBS 110553.</title>
        <authorList>
            <consortium name="The Broad Institute Genomics Platform"/>
            <person name="Cuomo C."/>
            <person name="de Hoog S."/>
            <person name="Gorbushina A."/>
            <person name="Walker B."/>
            <person name="Young S.K."/>
            <person name="Zeng Q."/>
            <person name="Gargeya S."/>
            <person name="Fitzgerald M."/>
            <person name="Haas B."/>
            <person name="Abouelleil A."/>
            <person name="Allen A.W."/>
            <person name="Alvarado L."/>
            <person name="Arachchi H.M."/>
            <person name="Berlin A.M."/>
            <person name="Chapman S.B."/>
            <person name="Gainer-Dewar J."/>
            <person name="Goldberg J."/>
            <person name="Griggs A."/>
            <person name="Gujja S."/>
            <person name="Hansen M."/>
            <person name="Howarth C."/>
            <person name="Imamovic A."/>
            <person name="Ireland A."/>
            <person name="Larimer J."/>
            <person name="McCowan C."/>
            <person name="Murphy C."/>
            <person name="Pearson M."/>
            <person name="Poon T.W."/>
            <person name="Priest M."/>
            <person name="Roberts A."/>
            <person name="Saif S."/>
            <person name="Shea T."/>
            <person name="Sisk P."/>
            <person name="Sykes S."/>
            <person name="Wortman J."/>
            <person name="Nusbaum C."/>
            <person name="Birren B."/>
        </authorList>
    </citation>
    <scope>NUCLEOTIDE SEQUENCE [LARGE SCALE GENOMIC DNA]</scope>
    <source>
        <strain evidence="10 11">CBS 110553</strain>
    </source>
</reference>
<evidence type="ECO:0000256" key="6">
    <source>
        <dbReference type="ARBA" id="ARBA00023136"/>
    </source>
</evidence>
<evidence type="ECO:0000313" key="11">
    <source>
        <dbReference type="Proteomes" id="UP000019471"/>
    </source>
</evidence>
<feature type="transmembrane region" description="Helical" evidence="8">
    <location>
        <begin position="435"/>
        <end position="459"/>
    </location>
</feature>
<keyword evidence="11" id="KW-1185">Reference proteome</keyword>
<evidence type="ECO:0000256" key="7">
    <source>
        <dbReference type="ARBA" id="ARBA00023180"/>
    </source>
</evidence>
<name>W9XH24_9EURO</name>
<dbReference type="eggNOG" id="KOG1699">
    <property type="taxonomic scope" value="Eukaryota"/>
</dbReference>
<evidence type="ECO:0000313" key="10">
    <source>
        <dbReference type="EMBL" id="EXJ69659.1"/>
    </source>
</evidence>
<protein>
    <recommendedName>
        <fullName evidence="9">Cas1p 10 TM acyl transferase domain-containing protein</fullName>
    </recommendedName>
</protein>
<accession>W9XH24</accession>
<gene>
    <name evidence="10" type="ORF">A1O5_06730</name>
</gene>
<dbReference type="PANTHER" id="PTHR13533:SF1">
    <property type="entry name" value="N-ACETYLNEURAMINATE 9-O-ACETYLTRANSFERASE"/>
    <property type="match status" value="1"/>
</dbReference>
<keyword evidence="3" id="KW-0808">Transferase</keyword>
<feature type="transmembrane region" description="Helical" evidence="8">
    <location>
        <begin position="480"/>
        <end position="499"/>
    </location>
</feature>
<dbReference type="GO" id="GO:0005794">
    <property type="term" value="C:Golgi apparatus"/>
    <property type="evidence" value="ECO:0007669"/>
    <property type="project" value="UniProtKB-ARBA"/>
</dbReference>
<comment type="subcellular location">
    <subcellularLocation>
        <location evidence="1">Membrane</location>
        <topology evidence="1">Multi-pass membrane protein</topology>
    </subcellularLocation>
</comment>
<evidence type="ECO:0000256" key="2">
    <source>
        <dbReference type="ARBA" id="ARBA00010666"/>
    </source>
</evidence>
<feature type="transmembrane region" description="Helical" evidence="8">
    <location>
        <begin position="361"/>
        <end position="379"/>
    </location>
</feature>
<keyword evidence="4 8" id="KW-0812">Transmembrane</keyword>
<feature type="transmembrane region" description="Helical" evidence="8">
    <location>
        <begin position="228"/>
        <end position="249"/>
    </location>
</feature>
<dbReference type="PANTHER" id="PTHR13533">
    <property type="entry name" value="N-ACETYLNEURAMINATE 9-O-ACETYLTRANSFERASE"/>
    <property type="match status" value="1"/>
</dbReference>
<evidence type="ECO:0000256" key="4">
    <source>
        <dbReference type="ARBA" id="ARBA00022692"/>
    </source>
</evidence>
<evidence type="ECO:0000256" key="8">
    <source>
        <dbReference type="SAM" id="Phobius"/>
    </source>
</evidence>
<feature type="transmembrane region" description="Helical" evidence="8">
    <location>
        <begin position="595"/>
        <end position="614"/>
    </location>
</feature>
<dbReference type="GeneID" id="19191438"/>
<evidence type="ECO:0000256" key="3">
    <source>
        <dbReference type="ARBA" id="ARBA00022679"/>
    </source>
</evidence>
<keyword evidence="5 8" id="KW-1133">Transmembrane helix</keyword>
<dbReference type="AlphaFoldDB" id="W9XH24"/>
<dbReference type="EMBL" id="AMGX01000010">
    <property type="protein sequence ID" value="EXJ69659.1"/>
    <property type="molecule type" value="Genomic_DNA"/>
</dbReference>
<dbReference type="OrthoDB" id="1932925at2759"/>
<comment type="similarity">
    <text evidence="2">Belongs to the PC-esterase family. CASD1 subfamily.</text>
</comment>
<evidence type="ECO:0000259" key="9">
    <source>
        <dbReference type="Pfam" id="PF07779"/>
    </source>
</evidence>
<feature type="transmembrane region" description="Helical" evidence="8">
    <location>
        <begin position="309"/>
        <end position="328"/>
    </location>
</feature>
<keyword evidence="6 8" id="KW-0472">Membrane</keyword>
<evidence type="ECO:0000256" key="1">
    <source>
        <dbReference type="ARBA" id="ARBA00004141"/>
    </source>
</evidence>
<dbReference type="RefSeq" id="XP_007745511.1">
    <property type="nucleotide sequence ID" value="XM_007747321.1"/>
</dbReference>
<feature type="transmembrane region" description="Helical" evidence="8">
    <location>
        <begin position="198"/>
        <end position="216"/>
    </location>
</feature>
<feature type="transmembrane region" description="Helical" evidence="8">
    <location>
        <begin position="334"/>
        <end position="354"/>
    </location>
</feature>
<dbReference type="GO" id="GO:0005975">
    <property type="term" value="P:carbohydrate metabolic process"/>
    <property type="evidence" value="ECO:0007669"/>
    <property type="project" value="UniProtKB-ARBA"/>
</dbReference>
<dbReference type="GO" id="GO:0016020">
    <property type="term" value="C:membrane"/>
    <property type="evidence" value="ECO:0007669"/>
    <property type="project" value="UniProtKB-SubCell"/>
</dbReference>
<evidence type="ECO:0000256" key="5">
    <source>
        <dbReference type="ARBA" id="ARBA00022989"/>
    </source>
</evidence>
<proteinExistence type="inferred from homology"/>
<comment type="caution">
    <text evidence="10">The sequence shown here is derived from an EMBL/GenBank/DDBJ whole genome shotgun (WGS) entry which is preliminary data.</text>
</comment>
<feature type="transmembrane region" description="Helical" evidence="8">
    <location>
        <begin position="621"/>
        <end position="639"/>
    </location>
</feature>